<dbReference type="SMART" id="SM00034">
    <property type="entry name" value="CLECT"/>
    <property type="match status" value="1"/>
</dbReference>
<proteinExistence type="predicted"/>
<sequence length="208" mass="23728">GAGLVTIHSEEENAFVRGHIETSGQGRWLGLTTNYEDGGYRWMDGSRMKDPPFLGIKKNTNSPITSTYHYCIEMEEYGLRKPVVGSDICSGGWSSHNVHERSFCYKSFGETDENQRKSFYSAARHCKSQDGSLTSILTEEEQMFLLGLNGNEQWIGLDDGWGARVFLWSDGQQLVSDDARWADNEPNNNYYQEHCVLLEGTTWKDWNF</sequence>
<reference evidence="2 3" key="1">
    <citation type="submission" date="2022-05" db="EMBL/GenBank/DDBJ databases">
        <authorList>
            <consortium name="Genoscope - CEA"/>
            <person name="William W."/>
        </authorList>
    </citation>
    <scope>NUCLEOTIDE SEQUENCE [LARGE SCALE GENOMIC DNA]</scope>
</reference>
<dbReference type="InterPro" id="IPR001304">
    <property type="entry name" value="C-type_lectin-like"/>
</dbReference>
<dbReference type="PROSITE" id="PS50041">
    <property type="entry name" value="C_TYPE_LECTIN_2"/>
    <property type="match status" value="2"/>
</dbReference>
<dbReference type="InterPro" id="IPR016187">
    <property type="entry name" value="CTDL_fold"/>
</dbReference>
<evidence type="ECO:0000313" key="2">
    <source>
        <dbReference type="EMBL" id="CAH3155299.1"/>
    </source>
</evidence>
<dbReference type="Gene3D" id="3.10.100.10">
    <property type="entry name" value="Mannose-Binding Protein A, subunit A"/>
    <property type="match status" value="2"/>
</dbReference>
<feature type="non-terminal residue" evidence="2">
    <location>
        <position position="1"/>
    </location>
</feature>
<feature type="domain" description="C-type lectin" evidence="1">
    <location>
        <begin position="100"/>
        <end position="205"/>
    </location>
</feature>
<dbReference type="PANTHER" id="PTHR22803">
    <property type="entry name" value="MANNOSE, PHOSPHOLIPASE, LECTIN RECEPTOR RELATED"/>
    <property type="match status" value="1"/>
</dbReference>
<dbReference type="SUPFAM" id="SSF56436">
    <property type="entry name" value="C-type lectin-like"/>
    <property type="match status" value="2"/>
</dbReference>
<evidence type="ECO:0000313" key="3">
    <source>
        <dbReference type="Proteomes" id="UP001159427"/>
    </source>
</evidence>
<dbReference type="Proteomes" id="UP001159427">
    <property type="component" value="Unassembled WGS sequence"/>
</dbReference>
<dbReference type="InterPro" id="IPR016186">
    <property type="entry name" value="C-type_lectin-like/link_sf"/>
</dbReference>
<dbReference type="Pfam" id="PF00059">
    <property type="entry name" value="Lectin_C"/>
    <property type="match status" value="2"/>
</dbReference>
<keyword evidence="3" id="KW-1185">Reference proteome</keyword>
<gene>
    <name evidence="2" type="ORF">PEVE_00001678</name>
</gene>
<dbReference type="CDD" id="cd00037">
    <property type="entry name" value="CLECT"/>
    <property type="match status" value="2"/>
</dbReference>
<feature type="domain" description="C-type lectin" evidence="1">
    <location>
        <begin position="1"/>
        <end position="95"/>
    </location>
</feature>
<name>A0ABN8Q1H3_9CNID</name>
<comment type="caution">
    <text evidence="2">The sequence shown here is derived from an EMBL/GenBank/DDBJ whole genome shotgun (WGS) entry which is preliminary data.</text>
</comment>
<accession>A0ABN8Q1H3</accession>
<organism evidence="2 3">
    <name type="scientific">Porites evermanni</name>
    <dbReference type="NCBI Taxonomy" id="104178"/>
    <lineage>
        <taxon>Eukaryota</taxon>
        <taxon>Metazoa</taxon>
        <taxon>Cnidaria</taxon>
        <taxon>Anthozoa</taxon>
        <taxon>Hexacorallia</taxon>
        <taxon>Scleractinia</taxon>
        <taxon>Fungiina</taxon>
        <taxon>Poritidae</taxon>
        <taxon>Porites</taxon>
    </lineage>
</organism>
<dbReference type="EMBL" id="CALNXI010001096">
    <property type="protein sequence ID" value="CAH3155299.1"/>
    <property type="molecule type" value="Genomic_DNA"/>
</dbReference>
<protein>
    <recommendedName>
        <fullName evidence="1">C-type lectin domain-containing protein</fullName>
    </recommendedName>
</protein>
<dbReference type="InterPro" id="IPR050111">
    <property type="entry name" value="C-type_lectin/snaclec_domain"/>
</dbReference>
<evidence type="ECO:0000259" key="1">
    <source>
        <dbReference type="PROSITE" id="PS50041"/>
    </source>
</evidence>